<name>A0A0P9LLY8_9PSED</name>
<organism evidence="1 2">
    <name type="scientific">Pseudomonas syringae pv. antirrhini</name>
    <dbReference type="NCBI Taxonomy" id="251702"/>
    <lineage>
        <taxon>Bacteria</taxon>
        <taxon>Pseudomonadati</taxon>
        <taxon>Pseudomonadota</taxon>
        <taxon>Gammaproteobacteria</taxon>
        <taxon>Pseudomonadales</taxon>
        <taxon>Pseudomonadaceae</taxon>
        <taxon>Pseudomonas</taxon>
    </lineage>
</organism>
<protein>
    <submittedName>
        <fullName evidence="1">Uncharacterized protein</fullName>
    </submittedName>
</protein>
<accession>A0A0P9LLY8</accession>
<evidence type="ECO:0000313" key="2">
    <source>
        <dbReference type="Proteomes" id="UP000050425"/>
    </source>
</evidence>
<dbReference type="EMBL" id="LJPT01000149">
    <property type="protein sequence ID" value="KPW45097.1"/>
    <property type="molecule type" value="Genomic_DNA"/>
</dbReference>
<proteinExistence type="predicted"/>
<gene>
    <name evidence="1" type="ORF">ALO88_100943</name>
</gene>
<comment type="caution">
    <text evidence="1">The sequence shown here is derived from an EMBL/GenBank/DDBJ whole genome shotgun (WGS) entry which is preliminary data.</text>
</comment>
<reference evidence="1 2" key="1">
    <citation type="submission" date="2015-09" db="EMBL/GenBank/DDBJ databases">
        <title>Genome announcement of multiple Pseudomonas syringae strains.</title>
        <authorList>
            <person name="Thakur S."/>
            <person name="Wang P.W."/>
            <person name="Gong Y."/>
            <person name="Weir B.S."/>
            <person name="Guttman D.S."/>
        </authorList>
    </citation>
    <scope>NUCLEOTIDE SEQUENCE [LARGE SCALE GENOMIC DNA]</scope>
    <source>
        <strain evidence="1 2">ICMP4303</strain>
    </source>
</reference>
<dbReference type="AlphaFoldDB" id="A0A0P9LLY8"/>
<evidence type="ECO:0000313" key="1">
    <source>
        <dbReference type="EMBL" id="KPW45097.1"/>
    </source>
</evidence>
<sequence>MLQNRRAWRVFFVHRGAHIKPLRIILPNPRVLSECSASHHTHCCHSAVTGAQS</sequence>
<dbReference type="Proteomes" id="UP000050425">
    <property type="component" value="Unassembled WGS sequence"/>
</dbReference>